<dbReference type="InterPro" id="IPR001650">
    <property type="entry name" value="Helicase_C-like"/>
</dbReference>
<dbReference type="InterPro" id="IPR014001">
    <property type="entry name" value="Helicase_ATP-bd"/>
</dbReference>
<keyword evidence="6" id="KW-1185">Reference proteome</keyword>
<evidence type="ECO:0000259" key="3">
    <source>
        <dbReference type="PROSITE" id="PS51192"/>
    </source>
</evidence>
<dbReference type="AlphaFoldDB" id="A0A8T4GFI8"/>
<organism evidence="5 6">
    <name type="scientific">Halorubrum alkaliphilum</name>
    <dbReference type="NCBI Taxonomy" id="261290"/>
    <lineage>
        <taxon>Archaea</taxon>
        <taxon>Methanobacteriati</taxon>
        <taxon>Methanobacteriota</taxon>
        <taxon>Stenosarchaea group</taxon>
        <taxon>Halobacteria</taxon>
        <taxon>Halobacteriales</taxon>
        <taxon>Haloferacaceae</taxon>
        <taxon>Halorubrum</taxon>
    </lineage>
</organism>
<dbReference type="InterPro" id="IPR027417">
    <property type="entry name" value="P-loop_NTPase"/>
</dbReference>
<dbReference type="EMBL" id="JAGGKQ010000018">
    <property type="protein sequence ID" value="MBP1923268.1"/>
    <property type="molecule type" value="Genomic_DNA"/>
</dbReference>
<dbReference type="PANTHER" id="PTHR47957">
    <property type="entry name" value="ATP-DEPENDENT HELICASE HRQ1"/>
    <property type="match status" value="1"/>
</dbReference>
<keyword evidence="5" id="KW-0378">Hydrolase</keyword>
<dbReference type="SMART" id="SM00490">
    <property type="entry name" value="HELICc"/>
    <property type="match status" value="1"/>
</dbReference>
<evidence type="ECO:0000313" key="6">
    <source>
        <dbReference type="Proteomes" id="UP000823588"/>
    </source>
</evidence>
<dbReference type="InterPro" id="IPR011545">
    <property type="entry name" value="DEAD/DEAH_box_helicase_dom"/>
</dbReference>
<evidence type="ECO:0000256" key="1">
    <source>
        <dbReference type="ARBA" id="ARBA00022741"/>
    </source>
</evidence>
<evidence type="ECO:0000256" key="2">
    <source>
        <dbReference type="ARBA" id="ARBA00022840"/>
    </source>
</evidence>
<protein>
    <submittedName>
        <fullName evidence="5">Superfamily II DNA helicase RecQ</fullName>
    </submittedName>
</protein>
<evidence type="ECO:0000313" key="5">
    <source>
        <dbReference type="EMBL" id="MBP1923268.1"/>
    </source>
</evidence>
<dbReference type="Pfam" id="PF00271">
    <property type="entry name" value="Helicase_C"/>
    <property type="match status" value="1"/>
</dbReference>
<dbReference type="GO" id="GO:0036297">
    <property type="term" value="P:interstrand cross-link repair"/>
    <property type="evidence" value="ECO:0007669"/>
    <property type="project" value="TreeGrafter"/>
</dbReference>
<dbReference type="SUPFAM" id="SSF52540">
    <property type="entry name" value="P-loop containing nucleoside triphosphate hydrolases"/>
    <property type="match status" value="1"/>
</dbReference>
<name>A0A8T4GFI8_9EURY</name>
<feature type="domain" description="Helicase ATP-binding" evidence="3">
    <location>
        <begin position="106"/>
        <end position="347"/>
    </location>
</feature>
<dbReference type="PANTHER" id="PTHR47957:SF3">
    <property type="entry name" value="ATP-DEPENDENT HELICASE HRQ1"/>
    <property type="match status" value="1"/>
</dbReference>
<sequence length="1275" mass="143652">MNVHELTERAVGHSTETIWWNKGLTKLNPESVANYDEFMENLVQVQGPFLEKVQPPLSASQTWQDFCSTLEIHTDLQQAIQTAIFGDSDGRLYDHQDRAIRRILDSVGEIEGNDAVLTVPTATGKTECFLIPALQVALQAKTETSNQDDIKNLIIYPQKALETDQLNRLVEYGYYLNQERDTFNQITVGIFDGDTPQGAYELYDGQNIRGLQCPECDQKLEWDGNTESLLCANTDAHASKQFVEIDFLKLTRGAIGNEGADILITNPEAYEFRFFSSDSRSLVSSDQLDLVVFDEAHVWDGNGGAAISHFIERLRGRYDATMVLASATIENPEGFANELLRRDEAHIDHIDFRPALSESNTPVTLDESTSIVDPHDVIEEVIRWDEGTISTLSGEVAAIGTAVGLLDEKSVTAFGRSVISALDDPAEWDDEPLLSLFQQRHDLRETLETELLQNVPQVATIRREFGDNKFVALDKVTAATYPELSTTEATENLDKILTWCKIAGILYDRYHYFIKPFRTFYFCPECRTLHISRSDNCVSRGHKFYQVESCSNCDTLYYTDGESRWPIDQECSCSGIYQLSEQRINSTTFLSYLLTQLGRDLKQFGQGKALCFSNRRSDAEGIGSLLRSLDYSLETQRLLIAKLERGPNDDSEQFYTVEAIQETLYDELKEIYIDTPYEYLEDEILYKGLSRDLYRYSDPLNGDSHRRLFDSGLISIVPEGDSEVDFLMNEVVKVLAFKPHQDLDRKMSVRRDGLKGKLGNSVSQYTDASPDVSDKLKTAIEKLENRGAIKVDRVSDGEGISTILTLRPRFLHLKANKTSKICSFCHAGWPFWDRSFCPDCGEELTEVNRDGEMNVPPSNGQYTTPYSLDHWGKVIYQADPDPVVSAVHKAGIDPDTRNTIEEAFSAEPPRINIVSATTTLELGIDIGSLDCVINLGIPPTKASYTQRAGRAGRDLSESSVVYTVANPHSAVDNYYFEEIESRFLNADPKPTHINSLGETPFTTQLLSEVLTFLNQNGGHYESYERIDTDDDIETVLNNVYTSVGLFLKDIETSEEQLLEHLTSMFNSKSRPEIQQRMETLVGEDGMIRRRTTRRLFKFYSIFSRLTASDSSVSGLKRRRVIQEEILSELSQELGYLPMILSQAGLIARFRSSDDEAVLLREEGSESDTNHYQYESKSLDQALREAYPEAVDTYSGSRYEVVNTQVSEDPLYTANICLNNSCPLSFQQQPSVLTDCPLCGEPLESMPIHEYLGAILKPARGSKRTRPLTLRGVSDD</sequence>
<dbReference type="GO" id="GO:0006289">
    <property type="term" value="P:nucleotide-excision repair"/>
    <property type="evidence" value="ECO:0007669"/>
    <property type="project" value="TreeGrafter"/>
</dbReference>
<dbReference type="RefSeq" id="WP_209486099.1">
    <property type="nucleotide sequence ID" value="NZ_JAGGKQ010000018.1"/>
</dbReference>
<dbReference type="OrthoDB" id="36796at2157"/>
<dbReference type="SMART" id="SM00487">
    <property type="entry name" value="DEXDc"/>
    <property type="match status" value="1"/>
</dbReference>
<proteinExistence type="predicted"/>
<feature type="domain" description="Helicase C-terminal" evidence="4">
    <location>
        <begin position="839"/>
        <end position="997"/>
    </location>
</feature>
<dbReference type="Gene3D" id="3.40.50.300">
    <property type="entry name" value="P-loop containing nucleotide triphosphate hydrolases"/>
    <property type="match status" value="2"/>
</dbReference>
<keyword evidence="2" id="KW-0067">ATP-binding</keyword>
<reference evidence="5" key="1">
    <citation type="submission" date="2021-03" db="EMBL/GenBank/DDBJ databases">
        <title>Genomic Encyclopedia of Type Strains, Phase IV (KMG-IV): sequencing the most valuable type-strain genomes for metagenomic binning, comparative biology and taxonomic classification.</title>
        <authorList>
            <person name="Goeker M."/>
        </authorList>
    </citation>
    <scope>NUCLEOTIDE SEQUENCE</scope>
    <source>
        <strain evidence="5">DSM 23564</strain>
    </source>
</reference>
<dbReference type="PROSITE" id="PS51194">
    <property type="entry name" value="HELICASE_CTER"/>
    <property type="match status" value="1"/>
</dbReference>
<dbReference type="Pfam" id="PF00270">
    <property type="entry name" value="DEAD"/>
    <property type="match status" value="2"/>
</dbReference>
<dbReference type="PROSITE" id="PS51192">
    <property type="entry name" value="HELICASE_ATP_BIND_1"/>
    <property type="match status" value="1"/>
</dbReference>
<accession>A0A8T4GFI8</accession>
<keyword evidence="1" id="KW-0547">Nucleotide-binding</keyword>
<gene>
    <name evidence="5" type="ORF">J2751_002307</name>
</gene>
<dbReference type="GO" id="GO:0043138">
    <property type="term" value="F:3'-5' DNA helicase activity"/>
    <property type="evidence" value="ECO:0007669"/>
    <property type="project" value="TreeGrafter"/>
</dbReference>
<comment type="caution">
    <text evidence="5">The sequence shown here is derived from an EMBL/GenBank/DDBJ whole genome shotgun (WGS) entry which is preliminary data.</text>
</comment>
<dbReference type="GO" id="GO:0005524">
    <property type="term" value="F:ATP binding"/>
    <property type="evidence" value="ECO:0007669"/>
    <property type="project" value="UniProtKB-KW"/>
</dbReference>
<dbReference type="GO" id="GO:0003676">
    <property type="term" value="F:nucleic acid binding"/>
    <property type="evidence" value="ECO:0007669"/>
    <property type="project" value="InterPro"/>
</dbReference>
<evidence type="ECO:0000259" key="4">
    <source>
        <dbReference type="PROSITE" id="PS51194"/>
    </source>
</evidence>
<dbReference type="Proteomes" id="UP000823588">
    <property type="component" value="Unassembled WGS sequence"/>
</dbReference>
<keyword evidence="5" id="KW-0347">Helicase</keyword>